<gene>
    <name evidence="2" type="ORF">METZ01_LOCUS482430</name>
</gene>
<dbReference type="AlphaFoldDB" id="A0A383CAZ2"/>
<name>A0A383CAZ2_9ZZZZ</name>
<keyword evidence="1" id="KW-1133">Transmembrane helix</keyword>
<reference evidence="2" key="1">
    <citation type="submission" date="2018-05" db="EMBL/GenBank/DDBJ databases">
        <authorList>
            <person name="Lanie J.A."/>
            <person name="Ng W.-L."/>
            <person name="Kazmierczak K.M."/>
            <person name="Andrzejewski T.M."/>
            <person name="Davidsen T.M."/>
            <person name="Wayne K.J."/>
            <person name="Tettelin H."/>
            <person name="Glass J.I."/>
            <person name="Rusch D."/>
            <person name="Podicherti R."/>
            <person name="Tsui H.-C.T."/>
            <person name="Winkler M.E."/>
        </authorList>
    </citation>
    <scope>NUCLEOTIDE SEQUENCE</scope>
</reference>
<dbReference type="EMBL" id="UINC01207480">
    <property type="protein sequence ID" value="SVE29576.1"/>
    <property type="molecule type" value="Genomic_DNA"/>
</dbReference>
<feature type="non-terminal residue" evidence="2">
    <location>
        <position position="58"/>
    </location>
</feature>
<proteinExistence type="predicted"/>
<evidence type="ECO:0000256" key="1">
    <source>
        <dbReference type="SAM" id="Phobius"/>
    </source>
</evidence>
<organism evidence="2">
    <name type="scientific">marine metagenome</name>
    <dbReference type="NCBI Taxonomy" id="408172"/>
    <lineage>
        <taxon>unclassified sequences</taxon>
        <taxon>metagenomes</taxon>
        <taxon>ecological metagenomes</taxon>
    </lineage>
</organism>
<keyword evidence="1" id="KW-0472">Membrane</keyword>
<keyword evidence="1" id="KW-0812">Transmembrane</keyword>
<protein>
    <submittedName>
        <fullName evidence="2">Uncharacterized protein</fullName>
    </submittedName>
</protein>
<sequence length="58" mass="6287">MMNLALENILHLFFEHSRKIAAATSIALIILMSLTVADTVLVVLEVANPPTVTPSARQ</sequence>
<evidence type="ECO:0000313" key="2">
    <source>
        <dbReference type="EMBL" id="SVE29576.1"/>
    </source>
</evidence>
<accession>A0A383CAZ2</accession>
<feature type="transmembrane region" description="Helical" evidence="1">
    <location>
        <begin position="20"/>
        <end position="44"/>
    </location>
</feature>